<evidence type="ECO:0000256" key="3">
    <source>
        <dbReference type="ARBA" id="ARBA00022679"/>
    </source>
</evidence>
<protein>
    <submittedName>
        <fullName evidence="5">Uncharacterized protein</fullName>
    </submittedName>
</protein>
<dbReference type="Pfam" id="PF01501">
    <property type="entry name" value="Glyco_transf_8"/>
    <property type="match status" value="1"/>
</dbReference>
<dbReference type="InParanoid" id="C5KMK8"/>
<keyword evidence="4" id="KW-0479">Metal-binding</keyword>
<sequence length="586" mass="67696">MHTMIITTPQKGVSEDGQNTLEGTMGAFDQPIMTYTSIEEAQERPFHVVYACDREQADAVMASIASLVSNTEEPRALHIHVVVGSSSDQLYFAQVLGSTDSVTLRGGARLSLQVVEAQTMMVSNVEEEVVKVGQVMSRSATCAHQERGNIRAIENFARFYLDRIITVKSALEGSGEAAVALAKRNKPTTMEAFIEADKRCLDLDVKERIGRLKSKTAYNAGVMGIHLGRWRSLQIRDRVEQWISWHNKCRIWKGGSQPPLLLALYDRTTARLGEEHNVMIELPSEWNFANLGWKTDFSATELTRQKVLHWNGPKKPWLPNGLYVETWLPWRRKFDSLQTGRYMRKFYESARTVSGIRVEIIHDGLPDDFIANYTTDKIKFIYCDLHQYEKRLGVNDVRYYCFKERLIANPEWEFVFTTDLTDVFVKSNPCPYPDQARKHRDRIFVGRETVDLPNHPWMEKRFRELSGKYYDWFRSLSPFGPEDKRIFNCGILGGRHLTTPYDLSICPQGTPRLLLRLFDRMLQVIEDPQLRIRKESPDTEVNVNMPALNWVLFTSYPPESIQSDQPVHSRYKSWEADRTDVWFVHK</sequence>
<dbReference type="InterPro" id="IPR050748">
    <property type="entry name" value="Glycosyltrans_8_dom-fam"/>
</dbReference>
<evidence type="ECO:0000256" key="4">
    <source>
        <dbReference type="ARBA" id="ARBA00022723"/>
    </source>
</evidence>
<keyword evidence="2" id="KW-0328">Glycosyltransferase</keyword>
<keyword evidence="3" id="KW-0808">Transferase</keyword>
<dbReference type="SUPFAM" id="SSF53448">
    <property type="entry name" value="Nucleotide-diphospho-sugar transferases"/>
    <property type="match status" value="1"/>
</dbReference>
<dbReference type="AlphaFoldDB" id="C5KMK8"/>
<dbReference type="Gene3D" id="3.90.550.10">
    <property type="entry name" value="Spore Coat Polysaccharide Biosynthesis Protein SpsA, Chain A"/>
    <property type="match status" value="1"/>
</dbReference>
<evidence type="ECO:0000256" key="1">
    <source>
        <dbReference type="ARBA" id="ARBA00006351"/>
    </source>
</evidence>
<dbReference type="InterPro" id="IPR029044">
    <property type="entry name" value="Nucleotide-diphossugar_trans"/>
</dbReference>
<dbReference type="Proteomes" id="UP000007800">
    <property type="component" value="Unassembled WGS sequence"/>
</dbReference>
<dbReference type="PANTHER" id="PTHR13778">
    <property type="entry name" value="GLYCOSYLTRANSFERASE 8 DOMAIN-CONTAINING PROTEIN"/>
    <property type="match status" value="1"/>
</dbReference>
<name>C5KMK8_PERM5</name>
<evidence type="ECO:0000256" key="2">
    <source>
        <dbReference type="ARBA" id="ARBA00022676"/>
    </source>
</evidence>
<reference evidence="5 6" key="1">
    <citation type="submission" date="2008-07" db="EMBL/GenBank/DDBJ databases">
        <authorList>
            <person name="El-Sayed N."/>
            <person name="Caler E."/>
            <person name="Inman J."/>
            <person name="Amedeo P."/>
            <person name="Hass B."/>
            <person name="Wortman J."/>
        </authorList>
    </citation>
    <scope>NUCLEOTIDE SEQUENCE [LARGE SCALE GENOMIC DNA]</scope>
    <source>
        <strain evidence="6">ATCC 50983 / TXsc</strain>
    </source>
</reference>
<gene>
    <name evidence="5" type="ORF">Pmar_PMAR029229</name>
</gene>
<comment type="similarity">
    <text evidence="1">Belongs to the glycosyltransferase 8 family.</text>
</comment>
<dbReference type="RefSeq" id="XP_002782371.1">
    <property type="nucleotide sequence ID" value="XM_002782325.1"/>
</dbReference>
<evidence type="ECO:0000313" key="5">
    <source>
        <dbReference type="EMBL" id="EER14166.1"/>
    </source>
</evidence>
<accession>C5KMK8</accession>
<dbReference type="PANTHER" id="PTHR13778:SF47">
    <property type="entry name" value="LIPOPOLYSACCHARIDE 1,3-GALACTOSYLTRANSFERASE"/>
    <property type="match status" value="1"/>
</dbReference>
<dbReference type="GO" id="GO:0046872">
    <property type="term" value="F:metal ion binding"/>
    <property type="evidence" value="ECO:0007669"/>
    <property type="project" value="UniProtKB-KW"/>
</dbReference>
<dbReference type="GeneID" id="9060126"/>
<evidence type="ECO:0000313" key="6">
    <source>
        <dbReference type="Proteomes" id="UP000007800"/>
    </source>
</evidence>
<keyword evidence="6" id="KW-1185">Reference proteome</keyword>
<dbReference type="EMBL" id="GG674496">
    <property type="protein sequence ID" value="EER14166.1"/>
    <property type="molecule type" value="Genomic_DNA"/>
</dbReference>
<dbReference type="GO" id="GO:0016757">
    <property type="term" value="F:glycosyltransferase activity"/>
    <property type="evidence" value="ECO:0007669"/>
    <property type="project" value="UniProtKB-KW"/>
</dbReference>
<dbReference type="OrthoDB" id="411524at2759"/>
<proteinExistence type="inferred from homology"/>
<dbReference type="InterPro" id="IPR002495">
    <property type="entry name" value="Glyco_trans_8"/>
</dbReference>
<organism evidence="6">
    <name type="scientific">Perkinsus marinus (strain ATCC 50983 / TXsc)</name>
    <dbReference type="NCBI Taxonomy" id="423536"/>
    <lineage>
        <taxon>Eukaryota</taxon>
        <taxon>Sar</taxon>
        <taxon>Alveolata</taxon>
        <taxon>Perkinsozoa</taxon>
        <taxon>Perkinsea</taxon>
        <taxon>Perkinsida</taxon>
        <taxon>Perkinsidae</taxon>
        <taxon>Perkinsus</taxon>
    </lineage>
</organism>